<dbReference type="AlphaFoldDB" id="A0A179GJ02"/>
<protein>
    <submittedName>
        <fullName evidence="1">Uncharacterized protein</fullName>
    </submittedName>
</protein>
<name>A0A179GJ02_PURLI</name>
<accession>A0A179GJ02</accession>
<comment type="caution">
    <text evidence="1">The sequence shown here is derived from an EMBL/GenBank/DDBJ whole genome shotgun (WGS) entry which is preliminary data.</text>
</comment>
<dbReference type="Proteomes" id="UP000078240">
    <property type="component" value="Unassembled WGS sequence"/>
</dbReference>
<evidence type="ECO:0000313" key="2">
    <source>
        <dbReference type="Proteomes" id="UP000078240"/>
    </source>
</evidence>
<sequence length="221" mass="25382">MADDAENGSLEVEHFTTASGSFIKYGYIVMRRPTPELSCCDEYHNWFQELRACASDAGLLDHFNGKAVRPMLGAVHHQDDFDQKRAAMNNFIFETVGENYWGGYSKEKWQDDPRNTQTFERTATTIILQRVKESFNGDAMLRDFVTDYDETNDPKEAVTMLNQEWANVNAVLADAPVHFYHFAAWGIAKDYDMTRVRRLYVESLPQIPSIEEVDEALKQSC</sequence>
<organism evidence="1 2">
    <name type="scientific">Purpureocillium lilacinum</name>
    <name type="common">Paecilomyces lilacinus</name>
    <dbReference type="NCBI Taxonomy" id="33203"/>
    <lineage>
        <taxon>Eukaryota</taxon>
        <taxon>Fungi</taxon>
        <taxon>Dikarya</taxon>
        <taxon>Ascomycota</taxon>
        <taxon>Pezizomycotina</taxon>
        <taxon>Sordariomycetes</taxon>
        <taxon>Hypocreomycetidae</taxon>
        <taxon>Hypocreales</taxon>
        <taxon>Ophiocordycipitaceae</taxon>
        <taxon>Purpureocillium</taxon>
    </lineage>
</organism>
<gene>
    <name evidence="1" type="ORF">VFPBJ_07823</name>
</gene>
<evidence type="ECO:0000313" key="1">
    <source>
        <dbReference type="EMBL" id="OAQ77351.1"/>
    </source>
</evidence>
<proteinExistence type="predicted"/>
<dbReference type="EMBL" id="LSBH01000006">
    <property type="protein sequence ID" value="OAQ77351.1"/>
    <property type="molecule type" value="Genomic_DNA"/>
</dbReference>
<reference evidence="1 2" key="1">
    <citation type="submission" date="2016-01" db="EMBL/GenBank/DDBJ databases">
        <title>Biosynthesis of antibiotic leucinostatins and their inhibition on Phytophthora in bio-control Purpureocillium lilacinum.</title>
        <authorList>
            <person name="Wang G."/>
            <person name="Liu Z."/>
            <person name="Lin R."/>
            <person name="Li E."/>
            <person name="Mao Z."/>
            <person name="Ling J."/>
            <person name="Yin W."/>
            <person name="Xie B."/>
        </authorList>
    </citation>
    <scope>NUCLEOTIDE SEQUENCE [LARGE SCALE GENOMIC DNA]</scope>
    <source>
        <strain evidence="1">PLBJ-1</strain>
    </source>
</reference>